<feature type="compositionally biased region" description="Pro residues" evidence="2">
    <location>
        <begin position="549"/>
        <end position="587"/>
    </location>
</feature>
<reference evidence="4" key="1">
    <citation type="journal article" date="2020" name="Plant Biotechnol. J.">
        <title>The pomegranate (Punica granatum L.) draft genome dissects genetic divergence between soft- and hard-seeded cultivars.</title>
        <authorList>
            <person name="Luo X."/>
            <person name="Li H."/>
            <person name="Wu Z."/>
            <person name="Yao W."/>
            <person name="Zhao P."/>
            <person name="Cao D."/>
            <person name="Yu H."/>
            <person name="Li K."/>
            <person name="Poudel K."/>
            <person name="Zhao D."/>
            <person name="Zhang F."/>
            <person name="Xia X."/>
            <person name="Chen L."/>
            <person name="Wang Q."/>
            <person name="Jing D."/>
            <person name="Cao S."/>
        </authorList>
    </citation>
    <scope>NUCLEOTIDE SEQUENCE [LARGE SCALE GENOMIC DNA]</scope>
    <source>
        <strain evidence="4">cv. Tunisia</strain>
    </source>
</reference>
<feature type="region of interest" description="Disordered" evidence="2">
    <location>
        <begin position="838"/>
        <end position="895"/>
    </location>
</feature>
<feature type="domain" description="WW" evidence="3">
    <location>
        <begin position="221"/>
        <end position="255"/>
    </location>
</feature>
<reference evidence="5" key="2">
    <citation type="submission" date="2025-08" db="UniProtKB">
        <authorList>
            <consortium name="RefSeq"/>
        </authorList>
    </citation>
    <scope>IDENTIFICATION</scope>
    <source>
        <tissue evidence="5">Leaf</tissue>
    </source>
</reference>
<evidence type="ECO:0000256" key="1">
    <source>
        <dbReference type="SAM" id="Coils"/>
    </source>
</evidence>
<organism evidence="4 5">
    <name type="scientific">Punica granatum</name>
    <name type="common">Pomegranate</name>
    <dbReference type="NCBI Taxonomy" id="22663"/>
    <lineage>
        <taxon>Eukaryota</taxon>
        <taxon>Viridiplantae</taxon>
        <taxon>Streptophyta</taxon>
        <taxon>Embryophyta</taxon>
        <taxon>Tracheophyta</taxon>
        <taxon>Spermatophyta</taxon>
        <taxon>Magnoliopsida</taxon>
        <taxon>eudicotyledons</taxon>
        <taxon>Gunneridae</taxon>
        <taxon>Pentapetalae</taxon>
        <taxon>rosids</taxon>
        <taxon>malvids</taxon>
        <taxon>Myrtales</taxon>
        <taxon>Lythraceae</taxon>
        <taxon>Punica</taxon>
    </lineage>
</organism>
<dbReference type="OrthoDB" id="2367685at2759"/>
<feature type="compositionally biased region" description="Polar residues" evidence="2">
    <location>
        <begin position="83"/>
        <end position="100"/>
    </location>
</feature>
<dbReference type="SMART" id="SM00456">
    <property type="entry name" value="WW"/>
    <property type="match status" value="2"/>
</dbReference>
<dbReference type="Gene3D" id="2.20.70.10">
    <property type="match status" value="2"/>
</dbReference>
<keyword evidence="4" id="KW-1185">Reference proteome</keyword>
<dbReference type="PANTHER" id="PTHR47852">
    <property type="entry name" value="OS06G0298400 PROTEIN"/>
    <property type="match status" value="1"/>
</dbReference>
<accession>A0A6P8E1N6</accession>
<evidence type="ECO:0000313" key="5">
    <source>
        <dbReference type="RefSeq" id="XP_031403802.1"/>
    </source>
</evidence>
<dbReference type="Pfam" id="PF00397">
    <property type="entry name" value="WW"/>
    <property type="match status" value="2"/>
</dbReference>
<feature type="region of interest" description="Disordered" evidence="2">
    <location>
        <begin position="1"/>
        <end position="100"/>
    </location>
</feature>
<feature type="compositionally biased region" description="Polar residues" evidence="2">
    <location>
        <begin position="53"/>
        <end position="65"/>
    </location>
</feature>
<dbReference type="Proteomes" id="UP000515151">
    <property type="component" value="Chromosome 7"/>
</dbReference>
<dbReference type="PROSITE" id="PS01159">
    <property type="entry name" value="WW_DOMAIN_1"/>
    <property type="match status" value="2"/>
</dbReference>
<dbReference type="PANTHER" id="PTHR47852:SF2">
    <property type="entry name" value="WW DOMAIN-CONTAINING PROTEIN"/>
    <property type="match status" value="1"/>
</dbReference>
<feature type="domain" description="WW" evidence="3">
    <location>
        <begin position="893"/>
        <end position="927"/>
    </location>
</feature>
<feature type="compositionally biased region" description="Gly residues" evidence="2">
    <location>
        <begin position="30"/>
        <end position="44"/>
    </location>
</feature>
<dbReference type="AlphaFoldDB" id="A0A6P8E1N6"/>
<dbReference type="SUPFAM" id="SSF51045">
    <property type="entry name" value="WW domain"/>
    <property type="match status" value="2"/>
</dbReference>
<gene>
    <name evidence="5" type="primary">LOC116213121</name>
</gene>
<feature type="region of interest" description="Disordered" evidence="2">
    <location>
        <begin position="525"/>
        <end position="598"/>
    </location>
</feature>
<dbReference type="RefSeq" id="XP_031403802.1">
    <property type="nucleotide sequence ID" value="XM_031547942.1"/>
</dbReference>
<evidence type="ECO:0000256" key="2">
    <source>
        <dbReference type="SAM" id="MobiDB-lite"/>
    </source>
</evidence>
<dbReference type="InterPro" id="IPR001202">
    <property type="entry name" value="WW_dom"/>
</dbReference>
<protein>
    <submittedName>
        <fullName evidence="5">Uncharacterized protein LOC116213121 isoform X1</fullName>
    </submittedName>
</protein>
<proteinExistence type="predicted"/>
<keyword evidence="1" id="KW-0175">Coiled coil</keyword>
<evidence type="ECO:0000259" key="3">
    <source>
        <dbReference type="PROSITE" id="PS50020"/>
    </source>
</evidence>
<feature type="coiled-coil region" evidence="1">
    <location>
        <begin position="791"/>
        <end position="833"/>
    </location>
</feature>
<name>A0A6P8E1N6_PUNGR</name>
<dbReference type="CDD" id="cd00201">
    <property type="entry name" value="WW"/>
    <property type="match status" value="2"/>
</dbReference>
<sequence length="927" mass="100702">MGKRRDRRMAAMSNPGRRLKLDLFAEPSGDLGGSSGQDELGGGLDSSKRSDGLPNSPSSSGQQPENPLLLLGQYSDDEEDNQSSRIHANANGDTSISNHNDQSTRLMFSGKYFWDISKGFFGLHQRSHVAGRITIAEHANRLVEASPVNESENLDVSMVADEAQEVKKDVVQDFGLLKELQDTAGGVSNDRDTSTSDNIPKEADEDLQNHVGGTFDAQVVGDVSSGWKMVLHEETNQYYYWNMLTGETSWEVPEVLAQSAEPSSDSMYVAAAASSHLLSQSESAGEFGAPVDGQIEKHGSGPPIDPPCGADVNQRLEDEMQDSMVYTKCESQMGHWSHLVELGECLLQRLSSLESSISLPRDQEWISKCILEIEIRLSDMKSLSCHGSSLHPFWVYSEGQLRHLESVIDSKVGQLGNSTLNDSKALHDSVAREASGSSTSTEHKFESGHAKQEVLPAPDITQSSPRMDSLSVDTAVHREDVALPCTGSNVYSGEDIDMDVDMEVDDVTSEGHNIMVEKSCEATVAASDNSFKPEEPAEPPSVARDDGSPIPPPPDEEWIPPPPPDSEQIPPPPPDEPEPPYPLPPPTEVGQPLPYADQYSLSYPNSSYEMYGHSGVASNNYYAHAEGQVLVPQGPVSYEYTDSASVMNNVEPVTYYNIQDGTGPLIRVASLGSTQYQIQSGPFSYSALPSDQIGAGHGGLLSHSNVDLSDAHGKTGNGILEVASTSAPMGSATVEAPATTLVRDGVSEPSVSMAAASAAATVTTVTDAKVQSKVLRTKKRTVAVAPSLRSNKKVSSLVDKWKAAKEELEEEEEDEAKSALAMLEKKRQREIEEWHAQQIASGEAKDNANFQPLGGDWRERVKRKRAQANKEAASMTEEPQKENQPPDLRDLSKDLPSGWQAYWDESSKQVYYGNTLTSETTWIRPTK</sequence>
<evidence type="ECO:0000313" key="4">
    <source>
        <dbReference type="Proteomes" id="UP000515151"/>
    </source>
</evidence>
<feature type="region of interest" description="Disordered" evidence="2">
    <location>
        <begin position="428"/>
        <end position="466"/>
    </location>
</feature>
<dbReference type="GeneID" id="116213121"/>
<feature type="compositionally biased region" description="Basic and acidic residues" evidence="2">
    <location>
        <begin position="441"/>
        <end position="452"/>
    </location>
</feature>
<dbReference type="PROSITE" id="PS50020">
    <property type="entry name" value="WW_DOMAIN_2"/>
    <property type="match status" value="2"/>
</dbReference>
<dbReference type="InterPro" id="IPR036020">
    <property type="entry name" value="WW_dom_sf"/>
</dbReference>